<comment type="caution">
    <text evidence="3">The sequence shown here is derived from an EMBL/GenBank/DDBJ whole genome shotgun (WGS) entry which is preliminary data.</text>
</comment>
<organism evidence="3 4">
    <name type="scientific">Desulfosalsimonas propionicica</name>
    <dbReference type="NCBI Taxonomy" id="332175"/>
    <lineage>
        <taxon>Bacteria</taxon>
        <taxon>Pseudomonadati</taxon>
        <taxon>Thermodesulfobacteriota</taxon>
        <taxon>Desulfobacteria</taxon>
        <taxon>Desulfobacterales</taxon>
        <taxon>Desulfosalsimonadaceae</taxon>
        <taxon>Desulfosalsimonas</taxon>
    </lineage>
</organism>
<keyword evidence="2" id="KW-0732">Signal</keyword>
<keyword evidence="1" id="KW-0812">Transmembrane</keyword>
<dbReference type="AlphaFoldDB" id="A0A7W0C6Z7"/>
<gene>
    <name evidence="3" type="ORF">HNR65_000594</name>
</gene>
<sequence>MHYVKRLVLVVAVAAFLAGPLAQSAMAEDYSVNSGEPSGATMVVDMFAARPLGFVSLIFGTATFVVSLPFSAWGGNTGEAFDNLMVPPAMYTFNRPLGDFR</sequence>
<dbReference type="RefSeq" id="WP_181549935.1">
    <property type="nucleotide sequence ID" value="NZ_JACDUS010000001.1"/>
</dbReference>
<keyword evidence="1" id="KW-1133">Transmembrane helix</keyword>
<feature type="signal peptide" evidence="2">
    <location>
        <begin position="1"/>
        <end position="27"/>
    </location>
</feature>
<accession>A0A7W0C6Z7</accession>
<protein>
    <recommendedName>
        <fullName evidence="5">Multidrug transporter</fullName>
    </recommendedName>
</protein>
<name>A0A7W0C6Z7_9BACT</name>
<evidence type="ECO:0008006" key="5">
    <source>
        <dbReference type="Google" id="ProtNLM"/>
    </source>
</evidence>
<proteinExistence type="predicted"/>
<keyword evidence="1" id="KW-0472">Membrane</keyword>
<feature type="chain" id="PRO_5030818983" description="Multidrug transporter" evidence="2">
    <location>
        <begin position="28"/>
        <end position="101"/>
    </location>
</feature>
<reference evidence="3 4" key="1">
    <citation type="submission" date="2020-07" db="EMBL/GenBank/DDBJ databases">
        <title>Genomic Encyclopedia of Type Strains, Phase IV (KMG-IV): sequencing the most valuable type-strain genomes for metagenomic binning, comparative biology and taxonomic classification.</title>
        <authorList>
            <person name="Goeker M."/>
        </authorList>
    </citation>
    <scope>NUCLEOTIDE SEQUENCE [LARGE SCALE GENOMIC DNA]</scope>
    <source>
        <strain evidence="3 4">DSM 17721</strain>
    </source>
</reference>
<dbReference type="Proteomes" id="UP000525298">
    <property type="component" value="Unassembled WGS sequence"/>
</dbReference>
<keyword evidence="4" id="KW-1185">Reference proteome</keyword>
<evidence type="ECO:0000313" key="4">
    <source>
        <dbReference type="Proteomes" id="UP000525298"/>
    </source>
</evidence>
<evidence type="ECO:0000256" key="2">
    <source>
        <dbReference type="SAM" id="SignalP"/>
    </source>
</evidence>
<dbReference type="EMBL" id="JACDUS010000001">
    <property type="protein sequence ID" value="MBA2880287.1"/>
    <property type="molecule type" value="Genomic_DNA"/>
</dbReference>
<evidence type="ECO:0000313" key="3">
    <source>
        <dbReference type="EMBL" id="MBA2880287.1"/>
    </source>
</evidence>
<evidence type="ECO:0000256" key="1">
    <source>
        <dbReference type="SAM" id="Phobius"/>
    </source>
</evidence>
<feature type="transmembrane region" description="Helical" evidence="1">
    <location>
        <begin position="51"/>
        <end position="73"/>
    </location>
</feature>